<dbReference type="AlphaFoldDB" id="A0A8T0R1R0"/>
<keyword evidence="2" id="KW-1185">Reference proteome</keyword>
<organism evidence="1 2">
    <name type="scientific">Panicum virgatum</name>
    <name type="common">Blackwell switchgrass</name>
    <dbReference type="NCBI Taxonomy" id="38727"/>
    <lineage>
        <taxon>Eukaryota</taxon>
        <taxon>Viridiplantae</taxon>
        <taxon>Streptophyta</taxon>
        <taxon>Embryophyta</taxon>
        <taxon>Tracheophyta</taxon>
        <taxon>Spermatophyta</taxon>
        <taxon>Magnoliopsida</taxon>
        <taxon>Liliopsida</taxon>
        <taxon>Poales</taxon>
        <taxon>Poaceae</taxon>
        <taxon>PACMAD clade</taxon>
        <taxon>Panicoideae</taxon>
        <taxon>Panicodae</taxon>
        <taxon>Paniceae</taxon>
        <taxon>Panicinae</taxon>
        <taxon>Panicum</taxon>
        <taxon>Panicum sect. Hiantes</taxon>
    </lineage>
</organism>
<comment type="caution">
    <text evidence="1">The sequence shown here is derived from an EMBL/GenBank/DDBJ whole genome shotgun (WGS) entry which is preliminary data.</text>
</comment>
<name>A0A8T0R1R0_PANVG</name>
<sequence length="106" mass="11705">MHGPIAHTRVYKQHIPNPNFLFPFPIPQPQVTGVWRPPPTQARGASSAVQPELMARRWSPEVPLVRCPAKKASHRHHLLLSPSHSGINLLACCLVLNLLACGLLCL</sequence>
<protein>
    <submittedName>
        <fullName evidence="1">Uncharacterized protein</fullName>
    </submittedName>
</protein>
<dbReference type="Proteomes" id="UP000823388">
    <property type="component" value="Chromosome 6N"/>
</dbReference>
<proteinExistence type="predicted"/>
<evidence type="ECO:0000313" key="2">
    <source>
        <dbReference type="Proteomes" id="UP000823388"/>
    </source>
</evidence>
<accession>A0A8T0R1R0</accession>
<gene>
    <name evidence="1" type="ORF">PVAP13_6NG241700</name>
</gene>
<reference evidence="1" key="1">
    <citation type="submission" date="2020-05" db="EMBL/GenBank/DDBJ databases">
        <title>WGS assembly of Panicum virgatum.</title>
        <authorList>
            <person name="Lovell J.T."/>
            <person name="Jenkins J."/>
            <person name="Shu S."/>
            <person name="Juenger T.E."/>
            <person name="Schmutz J."/>
        </authorList>
    </citation>
    <scope>NUCLEOTIDE SEQUENCE</scope>
    <source>
        <strain evidence="1">AP13</strain>
    </source>
</reference>
<dbReference type="EMBL" id="CM029048">
    <property type="protein sequence ID" value="KAG2579190.1"/>
    <property type="molecule type" value="Genomic_DNA"/>
</dbReference>
<evidence type="ECO:0000313" key="1">
    <source>
        <dbReference type="EMBL" id="KAG2579190.1"/>
    </source>
</evidence>